<evidence type="ECO:0000259" key="17">
    <source>
        <dbReference type="PROSITE" id="PS50994"/>
    </source>
</evidence>
<feature type="compositionally biased region" description="Low complexity" evidence="16">
    <location>
        <begin position="79"/>
        <end position="89"/>
    </location>
</feature>
<dbReference type="InterPro" id="IPR041588">
    <property type="entry name" value="Integrase_H2C2"/>
</dbReference>
<dbReference type="Pfam" id="PF17921">
    <property type="entry name" value="Integrase_H2C2"/>
    <property type="match status" value="1"/>
</dbReference>
<dbReference type="GO" id="GO:0015074">
    <property type="term" value="P:DNA integration"/>
    <property type="evidence" value="ECO:0007669"/>
    <property type="project" value="UniProtKB-KW"/>
</dbReference>
<dbReference type="Gene3D" id="3.30.420.10">
    <property type="entry name" value="Ribonuclease H-like superfamily/Ribonuclease H"/>
    <property type="match status" value="2"/>
</dbReference>
<evidence type="ECO:0000256" key="12">
    <source>
        <dbReference type="ARBA" id="ARBA00022918"/>
    </source>
</evidence>
<dbReference type="CDD" id="cd01647">
    <property type="entry name" value="RT_LTR"/>
    <property type="match status" value="1"/>
</dbReference>
<evidence type="ECO:0000256" key="2">
    <source>
        <dbReference type="ARBA" id="ARBA00022670"/>
    </source>
</evidence>
<organism evidence="18 19">
    <name type="scientific">Paspalum notatum var. saurae</name>
    <dbReference type="NCBI Taxonomy" id="547442"/>
    <lineage>
        <taxon>Eukaryota</taxon>
        <taxon>Viridiplantae</taxon>
        <taxon>Streptophyta</taxon>
        <taxon>Embryophyta</taxon>
        <taxon>Tracheophyta</taxon>
        <taxon>Spermatophyta</taxon>
        <taxon>Magnoliopsida</taxon>
        <taxon>Liliopsida</taxon>
        <taxon>Poales</taxon>
        <taxon>Poaceae</taxon>
        <taxon>PACMAD clade</taxon>
        <taxon>Panicoideae</taxon>
        <taxon>Andropogonodae</taxon>
        <taxon>Paspaleae</taxon>
        <taxon>Paspalinae</taxon>
        <taxon>Paspalum</taxon>
    </lineage>
</organism>
<dbReference type="InterPro" id="IPR050951">
    <property type="entry name" value="Retrovirus_Pol_polyprotein"/>
</dbReference>
<keyword evidence="15" id="KW-0233">DNA recombination</keyword>
<evidence type="ECO:0000256" key="8">
    <source>
        <dbReference type="ARBA" id="ARBA00022759"/>
    </source>
</evidence>
<keyword evidence="5" id="KW-0540">Nuclease</keyword>
<name>A0AAQ3UUA8_PASNO</name>
<dbReference type="Gene3D" id="1.10.340.70">
    <property type="match status" value="1"/>
</dbReference>
<dbReference type="InterPro" id="IPR036397">
    <property type="entry name" value="RNaseH_sf"/>
</dbReference>
<sequence>MATNSTEDKAHWEQLMENFDLLFSRVNDIGINQQQLRAQIDFNARTVDQYAQEQKLIAQQVKATGQAVAQLTMAQFDNDNSSVNSSHSSLKQAEEVNPFHSKGKGKSSKQHPPKETKSHHRNREYFDHQYSRSHQVPRHTLPKMQFPIFDGSHPRIWKDKSKWLQAYKQKNKLENWGLFCTAVETKFGADDYRVAITDLLALCQTDSVEAYTTAFEALQFEICMHNSTYDDLFFTSQYIAGLKDDIRGVVEPQVPSTVEQASRIAKIQQRLLDRNRAKFGKSTKPSHVAGKADIKTTAPSISFWKDRQLREYRRTNGLYYHCGDKFTPGHMETCAKKPTAQANALVLNDLDKEISEEVLNQIAIEQVLTEDFCNLSLNALSGTEGNECLKLRAIVNKKVLLMLIDSGSSHSFVSNAFVTKAGLIPQAAPSREVKVANGQVLTSDQVVLNMSRWCQGYTLTTDMRVLDIDAYDAILGYDWLKQNSPMTCDWTARSLEFHHQGLLVKLQGLSPAPFSLSSISGAQVSKWIKGNDVWALAVVDLPAPQPHQDLSDVTPAPVVKLLSNYQDIFHDLQTLPPVRAYDHHIPLYPDAIPVNCKPYRFPLPIIEEILDELGQAQYFTKLDMKSGYHQCIMNEVLSPFLRKFVLVFLDDILIFSKSLEDHVAHLQLVLDKLRDHQLYLKFSKCSFGQQSVDYLGHLKQAMVDTPVLAIPNFDLPFTIEIDACETGIGAVLMQNGRPVAYLSKAFGPSHSKYSIYEKEFIALIMAVEKWKQYLHYQKFTIPTDHKSLAYLTEQHLHSDLQRKAMSRLMGLQFKTVYKKGKENIAADALSRIPHLMALQSVSVVQPVWLQEVLNSYTTDSRAQQLLAQLAVHSPSEEGYSIDNGLIKYKDKVWLGNNSAIQTKIIAALHSTPIGGHSGINTTYYRVKKLFVWKGLKGHVESFVKQCSVCQQAKHSLTHPAGLLQPLPIPNGAWQDISMDFIEGLPKSEGFNAIFMVVDRFTKFAHFIAIKHPYTAQVIARCILDNVVRLHGLSKSIVSDRDPIFVSHFWQELFRLCAVHNSPHSWKKWLSLAELWYNSAFHSALGSFPFQALYGHEPNLAAESSIASSTSSTVNDLLAERAIQLELLKKHLSSAQNRMKQHADKNRSELEFQVGEKVLLKLQPYAQSSLINRPFPKLTFKYFGPYTVLERIGKVAYRLDLPDGSSIHLVFHVSQLKPFTADYSPVFSTLPAVPDLDGPSIQPATIVERRLVKRGTSAVPQVRIQWTGLSPSATTWEDYHVVRERFPTAAAWGQAPSSAGGVVTAGTADA</sequence>
<dbReference type="SUPFAM" id="SSF56672">
    <property type="entry name" value="DNA/RNA polymerases"/>
    <property type="match status" value="1"/>
</dbReference>
<keyword evidence="11" id="KW-0229">DNA integration</keyword>
<dbReference type="GO" id="GO:0046872">
    <property type="term" value="F:metal ion binding"/>
    <property type="evidence" value="ECO:0007669"/>
    <property type="project" value="UniProtKB-KW"/>
</dbReference>
<dbReference type="Pfam" id="PF17917">
    <property type="entry name" value="RT_RNaseH"/>
    <property type="match status" value="1"/>
</dbReference>
<evidence type="ECO:0000256" key="3">
    <source>
        <dbReference type="ARBA" id="ARBA00022679"/>
    </source>
</evidence>
<dbReference type="GO" id="GO:0004190">
    <property type="term" value="F:aspartic-type endopeptidase activity"/>
    <property type="evidence" value="ECO:0007669"/>
    <property type="project" value="UniProtKB-KW"/>
</dbReference>
<dbReference type="GO" id="GO:0006508">
    <property type="term" value="P:proteolysis"/>
    <property type="evidence" value="ECO:0007669"/>
    <property type="project" value="UniProtKB-KW"/>
</dbReference>
<dbReference type="InterPro" id="IPR056924">
    <property type="entry name" value="SH3_Tf2-1"/>
</dbReference>
<dbReference type="Pfam" id="PF08284">
    <property type="entry name" value="RVP_2"/>
    <property type="match status" value="1"/>
</dbReference>
<evidence type="ECO:0000256" key="6">
    <source>
        <dbReference type="ARBA" id="ARBA00022723"/>
    </source>
</evidence>
<dbReference type="FunFam" id="3.10.20.370:FF:000001">
    <property type="entry name" value="Retrovirus-related Pol polyprotein from transposon 17.6-like protein"/>
    <property type="match status" value="1"/>
</dbReference>
<protein>
    <recommendedName>
        <fullName evidence="1">RNA-directed DNA polymerase</fullName>
        <ecNumber evidence="1">2.7.7.49</ecNumber>
    </recommendedName>
</protein>
<keyword evidence="8" id="KW-0255">Endonuclease</keyword>
<evidence type="ECO:0000256" key="9">
    <source>
        <dbReference type="ARBA" id="ARBA00022801"/>
    </source>
</evidence>
<dbReference type="Gene3D" id="3.30.70.270">
    <property type="match status" value="1"/>
</dbReference>
<evidence type="ECO:0000256" key="13">
    <source>
        <dbReference type="ARBA" id="ARBA00022932"/>
    </source>
</evidence>
<dbReference type="PROSITE" id="PS50994">
    <property type="entry name" value="INTEGRASE"/>
    <property type="match status" value="1"/>
</dbReference>
<evidence type="ECO:0000256" key="14">
    <source>
        <dbReference type="ARBA" id="ARBA00023125"/>
    </source>
</evidence>
<dbReference type="SUPFAM" id="SSF54160">
    <property type="entry name" value="Chromo domain-like"/>
    <property type="match status" value="1"/>
</dbReference>
<evidence type="ECO:0000256" key="1">
    <source>
        <dbReference type="ARBA" id="ARBA00012493"/>
    </source>
</evidence>
<evidence type="ECO:0000256" key="5">
    <source>
        <dbReference type="ARBA" id="ARBA00022722"/>
    </source>
</evidence>
<evidence type="ECO:0000256" key="16">
    <source>
        <dbReference type="SAM" id="MobiDB-lite"/>
    </source>
</evidence>
<keyword evidence="13" id="KW-0239">DNA-directed DNA polymerase</keyword>
<dbReference type="InterPro" id="IPR021109">
    <property type="entry name" value="Peptidase_aspartic_dom_sf"/>
</dbReference>
<keyword evidence="2" id="KW-0645">Protease</keyword>
<dbReference type="CDD" id="cd00303">
    <property type="entry name" value="retropepsin_like"/>
    <property type="match status" value="1"/>
</dbReference>
<dbReference type="PANTHER" id="PTHR37984">
    <property type="entry name" value="PROTEIN CBG26694"/>
    <property type="match status" value="1"/>
</dbReference>
<dbReference type="EC" id="2.7.7.49" evidence="1"/>
<evidence type="ECO:0000313" key="19">
    <source>
        <dbReference type="Proteomes" id="UP001341281"/>
    </source>
</evidence>
<dbReference type="GO" id="GO:0006310">
    <property type="term" value="P:DNA recombination"/>
    <property type="evidence" value="ECO:0007669"/>
    <property type="project" value="UniProtKB-KW"/>
</dbReference>
<feature type="domain" description="Integrase catalytic" evidence="17">
    <location>
        <begin position="963"/>
        <end position="1052"/>
    </location>
</feature>
<feature type="compositionally biased region" description="Basic residues" evidence="16">
    <location>
        <begin position="101"/>
        <end position="122"/>
    </location>
</feature>
<dbReference type="InterPro" id="IPR012337">
    <property type="entry name" value="RNaseH-like_sf"/>
</dbReference>
<dbReference type="CDD" id="cd09274">
    <property type="entry name" value="RNase_HI_RT_Ty3"/>
    <property type="match status" value="1"/>
</dbReference>
<dbReference type="SUPFAM" id="SSF50630">
    <property type="entry name" value="Acid proteases"/>
    <property type="match status" value="1"/>
</dbReference>
<dbReference type="InterPro" id="IPR016197">
    <property type="entry name" value="Chromo-like_dom_sf"/>
</dbReference>
<dbReference type="InterPro" id="IPR041373">
    <property type="entry name" value="RT_RNaseH"/>
</dbReference>
<keyword evidence="6" id="KW-0479">Metal-binding</keyword>
<dbReference type="GO" id="GO:0004519">
    <property type="term" value="F:endonuclease activity"/>
    <property type="evidence" value="ECO:0007669"/>
    <property type="project" value="UniProtKB-KW"/>
</dbReference>
<dbReference type="InterPro" id="IPR043128">
    <property type="entry name" value="Rev_trsase/Diguanyl_cyclase"/>
</dbReference>
<dbReference type="Pfam" id="PF24626">
    <property type="entry name" value="SH3_Tf2-1"/>
    <property type="match status" value="1"/>
</dbReference>
<evidence type="ECO:0000313" key="18">
    <source>
        <dbReference type="EMBL" id="WVZ98670.1"/>
    </source>
</evidence>
<keyword evidence="7" id="KW-0064">Aspartyl protease</keyword>
<keyword evidence="9" id="KW-0378">Hydrolase</keyword>
<dbReference type="Gene3D" id="2.40.70.10">
    <property type="entry name" value="Acid Proteases"/>
    <property type="match status" value="1"/>
</dbReference>
<dbReference type="Gene3D" id="3.10.20.370">
    <property type="match status" value="1"/>
</dbReference>
<evidence type="ECO:0000256" key="15">
    <source>
        <dbReference type="ARBA" id="ARBA00023172"/>
    </source>
</evidence>
<dbReference type="FunFam" id="3.30.70.270:FF:000003">
    <property type="entry name" value="Transposon Ty3-G Gag-Pol polyprotein"/>
    <property type="match status" value="1"/>
</dbReference>
<dbReference type="GO" id="GO:0003677">
    <property type="term" value="F:DNA binding"/>
    <property type="evidence" value="ECO:0007669"/>
    <property type="project" value="UniProtKB-KW"/>
</dbReference>
<reference evidence="18 19" key="1">
    <citation type="submission" date="2024-02" db="EMBL/GenBank/DDBJ databases">
        <title>High-quality chromosome-scale genome assembly of Pensacola bahiagrass (Paspalum notatum Flugge var. saurae).</title>
        <authorList>
            <person name="Vega J.M."/>
            <person name="Podio M."/>
            <person name="Orjuela J."/>
            <person name="Siena L.A."/>
            <person name="Pessino S.C."/>
            <person name="Combes M.C."/>
            <person name="Mariac C."/>
            <person name="Albertini E."/>
            <person name="Pupilli F."/>
            <person name="Ortiz J.P.A."/>
            <person name="Leblanc O."/>
        </authorList>
    </citation>
    <scope>NUCLEOTIDE SEQUENCE [LARGE SCALE GENOMIC DNA]</scope>
    <source>
        <strain evidence="18">R1</strain>
        <tissue evidence="18">Leaf</tissue>
    </source>
</reference>
<dbReference type="GO" id="GO:0003964">
    <property type="term" value="F:RNA-directed DNA polymerase activity"/>
    <property type="evidence" value="ECO:0007669"/>
    <property type="project" value="UniProtKB-KW"/>
</dbReference>
<dbReference type="InterPro" id="IPR043502">
    <property type="entry name" value="DNA/RNA_pol_sf"/>
</dbReference>
<keyword evidence="10" id="KW-0460">Magnesium</keyword>
<feature type="region of interest" description="Disordered" evidence="16">
    <location>
        <begin position="79"/>
        <end position="122"/>
    </location>
</feature>
<evidence type="ECO:0000256" key="7">
    <source>
        <dbReference type="ARBA" id="ARBA00022750"/>
    </source>
</evidence>
<evidence type="ECO:0000256" key="10">
    <source>
        <dbReference type="ARBA" id="ARBA00022842"/>
    </source>
</evidence>
<dbReference type="GO" id="GO:0003887">
    <property type="term" value="F:DNA-directed DNA polymerase activity"/>
    <property type="evidence" value="ECO:0007669"/>
    <property type="project" value="UniProtKB-KW"/>
</dbReference>
<dbReference type="SUPFAM" id="SSF53098">
    <property type="entry name" value="Ribonuclease H-like"/>
    <property type="match status" value="1"/>
</dbReference>
<dbReference type="Pfam" id="PF00078">
    <property type="entry name" value="RVT_1"/>
    <property type="match status" value="1"/>
</dbReference>
<dbReference type="PANTHER" id="PTHR37984:SF5">
    <property type="entry name" value="PROTEIN NYNRIN-LIKE"/>
    <property type="match status" value="1"/>
</dbReference>
<evidence type="ECO:0000256" key="4">
    <source>
        <dbReference type="ARBA" id="ARBA00022695"/>
    </source>
</evidence>
<evidence type="ECO:0000256" key="11">
    <source>
        <dbReference type="ARBA" id="ARBA00022908"/>
    </source>
</evidence>
<keyword evidence="14" id="KW-0238">DNA-binding</keyword>
<keyword evidence="3" id="KW-0808">Transferase</keyword>
<keyword evidence="19" id="KW-1185">Reference proteome</keyword>
<dbReference type="Proteomes" id="UP001341281">
    <property type="component" value="Chromosome 10"/>
</dbReference>
<proteinExistence type="predicted"/>
<keyword evidence="12" id="KW-0695">RNA-directed DNA polymerase</keyword>
<dbReference type="InterPro" id="IPR000477">
    <property type="entry name" value="RT_dom"/>
</dbReference>
<accession>A0AAQ3UUA8</accession>
<dbReference type="InterPro" id="IPR001584">
    <property type="entry name" value="Integrase_cat-core"/>
</dbReference>
<keyword evidence="4" id="KW-0548">Nucleotidyltransferase</keyword>
<dbReference type="EMBL" id="CP144754">
    <property type="protein sequence ID" value="WVZ98670.1"/>
    <property type="molecule type" value="Genomic_DNA"/>
</dbReference>
<gene>
    <name evidence="18" type="ORF">U9M48_044077</name>
</gene>